<dbReference type="EMBL" id="KN294002">
    <property type="protein sequence ID" value="KGQ01387.1"/>
    <property type="molecule type" value="Genomic_DNA"/>
</dbReference>
<feature type="region of interest" description="Disordered" evidence="1">
    <location>
        <begin position="57"/>
        <end position="102"/>
    </location>
</feature>
<evidence type="ECO:0000313" key="2">
    <source>
        <dbReference type="EMBL" id="KGQ01387.1"/>
    </source>
</evidence>
<feature type="compositionally biased region" description="Basic and acidic residues" evidence="1">
    <location>
        <begin position="57"/>
        <end position="69"/>
    </location>
</feature>
<proteinExistence type="predicted"/>
<gene>
    <name evidence="2" type="ORF">PAAG_11850</name>
</gene>
<dbReference type="KEGG" id="pbl:PAAG_11850"/>
<protein>
    <submittedName>
        <fullName evidence="2">Uncharacterized protein</fullName>
    </submittedName>
</protein>
<dbReference type="AlphaFoldDB" id="A0A0A2V4U4"/>
<dbReference type="RefSeq" id="XP_015702915.1">
    <property type="nucleotide sequence ID" value="XM_015847427.1"/>
</dbReference>
<accession>A0A0A2V4U4</accession>
<dbReference type="GeneID" id="9096786"/>
<organism evidence="2 3">
    <name type="scientific">Paracoccidioides lutzii (strain ATCC MYA-826 / Pb01)</name>
    <name type="common">Paracoccidioides brasiliensis</name>
    <dbReference type="NCBI Taxonomy" id="502779"/>
    <lineage>
        <taxon>Eukaryota</taxon>
        <taxon>Fungi</taxon>
        <taxon>Dikarya</taxon>
        <taxon>Ascomycota</taxon>
        <taxon>Pezizomycotina</taxon>
        <taxon>Eurotiomycetes</taxon>
        <taxon>Eurotiomycetidae</taxon>
        <taxon>Onygenales</taxon>
        <taxon>Ajellomycetaceae</taxon>
        <taxon>Paracoccidioides</taxon>
    </lineage>
</organism>
<dbReference type="HOGENOM" id="CLU_2278292_0_0_1"/>
<dbReference type="eggNOG" id="ENOG502RR2A">
    <property type="taxonomic scope" value="Eukaryota"/>
</dbReference>
<dbReference type="Proteomes" id="UP000002059">
    <property type="component" value="Partially assembled WGS sequence"/>
</dbReference>
<reference evidence="2 3" key="1">
    <citation type="journal article" date="2011" name="PLoS Genet.">
        <title>Comparative genomic analysis of human fungal pathogens causing paracoccidioidomycosis.</title>
        <authorList>
            <person name="Desjardins C.A."/>
            <person name="Champion M.D."/>
            <person name="Holder J.W."/>
            <person name="Muszewska A."/>
            <person name="Goldberg J."/>
            <person name="Bailao A.M."/>
            <person name="Brigido M.M."/>
            <person name="Ferreira M.E."/>
            <person name="Garcia A.M."/>
            <person name="Grynberg M."/>
            <person name="Gujja S."/>
            <person name="Heiman D.I."/>
            <person name="Henn M.R."/>
            <person name="Kodira C.D."/>
            <person name="Leon-Narvaez H."/>
            <person name="Longo L.V."/>
            <person name="Ma L.J."/>
            <person name="Malavazi I."/>
            <person name="Matsuo A.L."/>
            <person name="Morais F.V."/>
            <person name="Pereira M."/>
            <person name="Rodriguez-Brito S."/>
            <person name="Sakthikumar S."/>
            <person name="Salem-Izacc S.M."/>
            <person name="Sykes S.M."/>
            <person name="Teixeira M.M."/>
            <person name="Vallejo M.C."/>
            <person name="Walter M.E."/>
            <person name="Yandava C."/>
            <person name="Young S."/>
            <person name="Zeng Q."/>
            <person name="Zucker J."/>
            <person name="Felipe M.S."/>
            <person name="Goldman G.H."/>
            <person name="Haas B.J."/>
            <person name="McEwen J.G."/>
            <person name="Nino-Vega G."/>
            <person name="Puccia R."/>
            <person name="San-Blas G."/>
            <person name="Soares C.M."/>
            <person name="Birren B.W."/>
            <person name="Cuomo C.A."/>
        </authorList>
    </citation>
    <scope>NUCLEOTIDE SEQUENCE [LARGE SCALE GENOMIC DNA]</scope>
    <source>
        <strain evidence="3">ATCC MYA-826 / Pb01</strain>
    </source>
</reference>
<evidence type="ECO:0000313" key="3">
    <source>
        <dbReference type="Proteomes" id="UP000002059"/>
    </source>
</evidence>
<dbReference type="OrthoDB" id="4526074at2759"/>
<name>A0A0A2V4U4_PARBA</name>
<dbReference type="VEuPathDB" id="FungiDB:PAAG_11850"/>
<sequence length="102" mass="11739">MADAVKIIQLVEEDTERDWPADIVDIMEELENERPMGFEFKNLSWYDLHRAAMISQRMDRSRQSREDSFRSMPEGGQLIQVTSGSASQPIADQYNSAKGSLW</sequence>
<keyword evidence="3" id="KW-1185">Reference proteome</keyword>
<feature type="compositionally biased region" description="Polar residues" evidence="1">
    <location>
        <begin position="79"/>
        <end position="102"/>
    </location>
</feature>
<evidence type="ECO:0000256" key="1">
    <source>
        <dbReference type="SAM" id="MobiDB-lite"/>
    </source>
</evidence>
<dbReference type="OMA" id="ENERPMG"/>